<proteinExistence type="predicted"/>
<dbReference type="EMBL" id="JASPKZ010010252">
    <property type="protein sequence ID" value="KAJ9574921.1"/>
    <property type="molecule type" value="Genomic_DNA"/>
</dbReference>
<evidence type="ECO:0000313" key="2">
    <source>
        <dbReference type="Proteomes" id="UP001233999"/>
    </source>
</evidence>
<protein>
    <submittedName>
        <fullName evidence="1">Uncharacterized protein</fullName>
    </submittedName>
</protein>
<dbReference type="Proteomes" id="UP001233999">
    <property type="component" value="Unassembled WGS sequence"/>
</dbReference>
<organism evidence="1 2">
    <name type="scientific">Diploptera punctata</name>
    <name type="common">Pacific beetle cockroach</name>
    <dbReference type="NCBI Taxonomy" id="6984"/>
    <lineage>
        <taxon>Eukaryota</taxon>
        <taxon>Metazoa</taxon>
        <taxon>Ecdysozoa</taxon>
        <taxon>Arthropoda</taxon>
        <taxon>Hexapoda</taxon>
        <taxon>Insecta</taxon>
        <taxon>Pterygota</taxon>
        <taxon>Neoptera</taxon>
        <taxon>Polyneoptera</taxon>
        <taxon>Dictyoptera</taxon>
        <taxon>Blattodea</taxon>
        <taxon>Blaberoidea</taxon>
        <taxon>Blaberidae</taxon>
        <taxon>Diplopterinae</taxon>
        <taxon>Diploptera</taxon>
    </lineage>
</organism>
<name>A0AAD7Z6Y8_DIPPU</name>
<gene>
    <name evidence="1" type="ORF">L9F63_007887</name>
</gene>
<feature type="non-terminal residue" evidence="1">
    <location>
        <position position="1"/>
    </location>
</feature>
<feature type="non-terminal residue" evidence="1">
    <location>
        <position position="68"/>
    </location>
</feature>
<keyword evidence="2" id="KW-1185">Reference proteome</keyword>
<sequence length="68" mass="7923">YVSIVCSNELEIIIRNIVYMPNIQHFTARDDPSFKYCSIKYPIAVAFGMISFGGKVVRTQHERKNKRE</sequence>
<evidence type="ECO:0000313" key="1">
    <source>
        <dbReference type="EMBL" id="KAJ9574921.1"/>
    </source>
</evidence>
<comment type="caution">
    <text evidence="1">The sequence shown here is derived from an EMBL/GenBank/DDBJ whole genome shotgun (WGS) entry which is preliminary data.</text>
</comment>
<dbReference type="AlphaFoldDB" id="A0AAD7Z6Y8"/>
<accession>A0AAD7Z6Y8</accession>
<reference evidence="1" key="2">
    <citation type="submission" date="2023-05" db="EMBL/GenBank/DDBJ databases">
        <authorList>
            <person name="Fouks B."/>
        </authorList>
    </citation>
    <scope>NUCLEOTIDE SEQUENCE</scope>
    <source>
        <strain evidence="1">Stay&amp;Tobe</strain>
        <tissue evidence="1">Testes</tissue>
    </source>
</reference>
<reference evidence="1" key="1">
    <citation type="journal article" date="2023" name="IScience">
        <title>Live-bearing cockroach genome reveals convergent evolutionary mechanisms linked to viviparity in insects and beyond.</title>
        <authorList>
            <person name="Fouks B."/>
            <person name="Harrison M.C."/>
            <person name="Mikhailova A.A."/>
            <person name="Marchal E."/>
            <person name="English S."/>
            <person name="Carruthers M."/>
            <person name="Jennings E.C."/>
            <person name="Chiamaka E.L."/>
            <person name="Frigard R.A."/>
            <person name="Pippel M."/>
            <person name="Attardo G.M."/>
            <person name="Benoit J.B."/>
            <person name="Bornberg-Bauer E."/>
            <person name="Tobe S.S."/>
        </authorList>
    </citation>
    <scope>NUCLEOTIDE SEQUENCE</scope>
    <source>
        <strain evidence="1">Stay&amp;Tobe</strain>
    </source>
</reference>